<comment type="subcellular location">
    <subcellularLocation>
        <location evidence="3 18">Cytoplasm</location>
    </subcellularLocation>
</comment>
<feature type="active site" evidence="19">
    <location>
        <position position="328"/>
    </location>
</feature>
<dbReference type="NCBIfam" id="NF002525">
    <property type="entry name" value="PRK01966.1-1"/>
    <property type="match status" value="1"/>
</dbReference>
<comment type="cofactor">
    <cofactor evidence="1">
        <name>Mn(2+)</name>
        <dbReference type="ChEBI" id="CHEBI:29035"/>
    </cofactor>
</comment>
<evidence type="ECO:0000256" key="6">
    <source>
        <dbReference type="ARBA" id="ARBA00022490"/>
    </source>
</evidence>
<dbReference type="InterPro" id="IPR011127">
    <property type="entry name" value="Dala_Dala_lig_N"/>
</dbReference>
<keyword evidence="7 18" id="KW-0436">Ligase</keyword>
<reference evidence="24 25" key="1">
    <citation type="journal article" date="2008" name="BMC Genomics">
        <title>Genome sequence and rapid evolution of the rice pathogen Xanthomonas oryzae pv. oryzae PXO99A.</title>
        <authorList>
            <person name="Salzberg S.L."/>
            <person name="Sommer D.D."/>
            <person name="Schatz M.C."/>
            <person name="Phillippy A.M."/>
            <person name="Rabinowicz P.D."/>
            <person name="Tsuge S."/>
            <person name="Furutani A."/>
            <person name="Ochiai H."/>
            <person name="Delcher A.L."/>
            <person name="Kelley D."/>
            <person name="Madupu R."/>
            <person name="Puiu D."/>
            <person name="Radune D."/>
            <person name="Shumway M."/>
            <person name="Trapnell C."/>
            <person name="Aparna G."/>
            <person name="Jha G."/>
            <person name="Pandey A."/>
            <person name="Patil P.B."/>
            <person name="Ishihara H."/>
            <person name="Meyer D.F."/>
            <person name="Szurek B."/>
            <person name="Verdier V."/>
            <person name="Koebnik R."/>
            <person name="Dow J.M."/>
            <person name="Ryan R.P."/>
            <person name="Hirata H."/>
            <person name="Tsuyumu S."/>
            <person name="Won Lee S."/>
            <person name="Seo Y.S."/>
            <person name="Sriariyanum M."/>
            <person name="Ronald P.C."/>
            <person name="Sonti R.V."/>
            <person name="Van Sluys M.A."/>
            <person name="Leach J.E."/>
            <person name="White F.F."/>
            <person name="Bogdanove A.J."/>
        </authorList>
    </citation>
    <scope>NUCLEOTIDE SEQUENCE [LARGE SCALE GENOMIC DNA]</scope>
    <source>
        <strain evidence="24 25">PXO99A</strain>
    </source>
</reference>
<dbReference type="Gene3D" id="3.40.50.20">
    <property type="match status" value="1"/>
</dbReference>
<evidence type="ECO:0000256" key="3">
    <source>
        <dbReference type="ARBA" id="ARBA00004496"/>
    </source>
</evidence>
<evidence type="ECO:0000256" key="2">
    <source>
        <dbReference type="ARBA" id="ARBA00003921"/>
    </source>
</evidence>
<gene>
    <name evidence="18" type="primary">ddl</name>
    <name evidence="24" type="ordered locus">PXO_02772</name>
</gene>
<keyword evidence="15 18" id="KW-0961">Cell wall biogenesis/degradation</keyword>
<dbReference type="InterPro" id="IPR000291">
    <property type="entry name" value="D-Ala_lig_Van_CS"/>
</dbReference>
<comment type="function">
    <text evidence="2 18">Cell wall formation.</text>
</comment>
<dbReference type="InterPro" id="IPR016185">
    <property type="entry name" value="PreATP-grasp_dom_sf"/>
</dbReference>
<dbReference type="PANTHER" id="PTHR23132">
    <property type="entry name" value="D-ALANINE--D-ALANINE LIGASE"/>
    <property type="match status" value="1"/>
</dbReference>
<feature type="binding site" evidence="21">
    <location>
        <position position="304"/>
    </location>
    <ligand>
        <name>Mg(2+)</name>
        <dbReference type="ChEBI" id="CHEBI:18420"/>
        <label>1</label>
    </ligand>
</feature>
<dbReference type="NCBIfam" id="NF002528">
    <property type="entry name" value="PRK01966.1-4"/>
    <property type="match status" value="1"/>
</dbReference>
<dbReference type="GO" id="GO:0005524">
    <property type="term" value="F:ATP binding"/>
    <property type="evidence" value="ECO:0007669"/>
    <property type="project" value="UniProtKB-UniRule"/>
</dbReference>
<keyword evidence="9 20" id="KW-0547">Nucleotide-binding</keyword>
<keyword evidence="13 18" id="KW-0573">Peptidoglycan synthesis</keyword>
<feature type="active site" evidence="19">
    <location>
        <position position="193"/>
    </location>
</feature>
<evidence type="ECO:0000259" key="23">
    <source>
        <dbReference type="PROSITE" id="PS50975"/>
    </source>
</evidence>
<comment type="pathway">
    <text evidence="4 18">Cell wall biogenesis; peptidoglycan biosynthesis.</text>
</comment>
<feature type="binding site" evidence="21">
    <location>
        <position position="317"/>
    </location>
    <ligand>
        <name>Mg(2+)</name>
        <dbReference type="ChEBI" id="CHEBI:18420"/>
        <label>1</label>
    </ligand>
</feature>
<dbReference type="UniPathway" id="UPA00219"/>
<dbReference type="Pfam" id="PF07478">
    <property type="entry name" value="Dala_Dala_lig_C"/>
    <property type="match status" value="1"/>
</dbReference>
<evidence type="ECO:0000256" key="19">
    <source>
        <dbReference type="PIRSR" id="PIRSR039102-1"/>
    </source>
</evidence>
<dbReference type="GO" id="GO:0009252">
    <property type="term" value="P:peptidoglycan biosynthetic process"/>
    <property type="evidence" value="ECO:0007669"/>
    <property type="project" value="UniProtKB-UniRule"/>
</dbReference>
<comment type="cofactor">
    <cofactor evidence="21">
        <name>Mg(2+)</name>
        <dbReference type="ChEBI" id="CHEBI:18420"/>
    </cofactor>
    <cofactor evidence="21">
        <name>Mn(2+)</name>
        <dbReference type="ChEBI" id="CHEBI:29035"/>
    </cofactor>
    <text evidence="21">Binds 2 magnesium or manganese ions per subunit.</text>
</comment>
<dbReference type="InterPro" id="IPR011761">
    <property type="entry name" value="ATP-grasp"/>
</dbReference>
<evidence type="ECO:0000256" key="16">
    <source>
        <dbReference type="ARBA" id="ARBA00047614"/>
    </source>
</evidence>
<dbReference type="GO" id="GO:0046872">
    <property type="term" value="F:metal ion binding"/>
    <property type="evidence" value="ECO:0007669"/>
    <property type="project" value="UniProtKB-KW"/>
</dbReference>
<dbReference type="KEGG" id="xop:PXO_02772"/>
<evidence type="ECO:0000256" key="11">
    <source>
        <dbReference type="ARBA" id="ARBA00022842"/>
    </source>
</evidence>
<dbReference type="EC" id="6.3.2.4" evidence="18"/>
<dbReference type="GO" id="GO:0008716">
    <property type="term" value="F:D-alanine-D-alanine ligase activity"/>
    <property type="evidence" value="ECO:0007669"/>
    <property type="project" value="UniProtKB-UniRule"/>
</dbReference>
<dbReference type="HOGENOM" id="CLU_039268_0_1_6"/>
<evidence type="ECO:0000256" key="14">
    <source>
        <dbReference type="ARBA" id="ARBA00023211"/>
    </source>
</evidence>
<dbReference type="RefSeq" id="WP_012446353.1">
    <property type="nucleotide sequence ID" value="NC_010717.2"/>
</dbReference>
<dbReference type="PROSITE" id="PS00844">
    <property type="entry name" value="DALA_DALA_LIGASE_2"/>
    <property type="match status" value="1"/>
</dbReference>
<keyword evidence="6 18" id="KW-0963">Cytoplasm</keyword>
<dbReference type="FunFam" id="3.30.1490.20:FF:000007">
    <property type="entry name" value="D-alanine--D-alanine ligase"/>
    <property type="match status" value="1"/>
</dbReference>
<evidence type="ECO:0000313" key="24">
    <source>
        <dbReference type="EMBL" id="ACD61441.1"/>
    </source>
</evidence>
<evidence type="ECO:0000256" key="1">
    <source>
        <dbReference type="ARBA" id="ARBA00001936"/>
    </source>
</evidence>
<evidence type="ECO:0000256" key="21">
    <source>
        <dbReference type="PIRSR" id="PIRSR039102-3"/>
    </source>
</evidence>
<feature type="binding site" evidence="20">
    <location>
        <begin position="193"/>
        <end position="194"/>
    </location>
    <ligand>
        <name>ATP</name>
        <dbReference type="ChEBI" id="CHEBI:30616"/>
    </ligand>
</feature>
<evidence type="ECO:0000256" key="22">
    <source>
        <dbReference type="PROSITE-ProRule" id="PRU00409"/>
    </source>
</evidence>
<dbReference type="GO" id="GO:0005829">
    <property type="term" value="C:cytosol"/>
    <property type="evidence" value="ECO:0007669"/>
    <property type="project" value="UniProtKB-ARBA"/>
</dbReference>
<keyword evidence="14 21" id="KW-0464">Manganese</keyword>
<feature type="active site" evidence="19">
    <location>
        <position position="16"/>
    </location>
</feature>
<dbReference type="SUPFAM" id="SSF52440">
    <property type="entry name" value="PreATP-grasp domain"/>
    <property type="match status" value="1"/>
</dbReference>
<dbReference type="PROSITE" id="PS00843">
    <property type="entry name" value="DALA_DALA_LIGASE_1"/>
    <property type="match status" value="1"/>
</dbReference>
<evidence type="ECO:0000256" key="4">
    <source>
        <dbReference type="ARBA" id="ARBA00004752"/>
    </source>
</evidence>
<protein>
    <recommendedName>
        <fullName evidence="18">D-alanine--D-alanine ligase</fullName>
        <ecNumber evidence="18">6.3.2.4</ecNumber>
    </recommendedName>
    <alternativeName>
        <fullName evidence="18">D-Ala-D-Ala ligase</fullName>
    </alternativeName>
    <alternativeName>
        <fullName evidence="18">D-alanylalanine synthetase</fullName>
    </alternativeName>
</protein>
<name>A0A0K0GRC1_XANOP</name>
<evidence type="ECO:0000256" key="12">
    <source>
        <dbReference type="ARBA" id="ARBA00022960"/>
    </source>
</evidence>
<dbReference type="PROSITE" id="PS50975">
    <property type="entry name" value="ATP_GRASP"/>
    <property type="match status" value="1"/>
</dbReference>
<dbReference type="PIRSF" id="PIRSF039102">
    <property type="entry name" value="Ddl/VanB"/>
    <property type="match status" value="1"/>
</dbReference>
<feature type="binding site" evidence="21">
    <location>
        <position position="317"/>
    </location>
    <ligand>
        <name>Mg(2+)</name>
        <dbReference type="ChEBI" id="CHEBI:18420"/>
        <label>2</label>
    </ligand>
</feature>
<dbReference type="EMBL" id="CP000967">
    <property type="protein sequence ID" value="ACD61441.1"/>
    <property type="molecule type" value="Genomic_DNA"/>
</dbReference>
<keyword evidence="12 18" id="KW-0133">Cell shape</keyword>
<sequence length="369" mass="39699">MRKIRVGLIFGGKSAEHEVSLQSAGNILDALDPQRFEPVLIGIDKQGQWHVNDPDSFLLHADDPARIALHRSGRGVALLPGAQQQQLRPIQPEQALALAQIDVVFPIVHGTLGEDGSLQGLLRMANLPFVGSGVLGSAVAMDKDMAKRVLRDARLAVAPFVCFDRHTAAHADVDTLIAQLGLPLFVKPANQGSSVGVSQVRTADAFAAALALALAYDHKVLVEAAVAGREIECAVLGNAVPHASVCGEVVVHDAFYSYATKYISEHGAEIVIPADIDAQTQQRIQQIAVQAYQALGCAGMARVDVFLCADGRIVINEVNTLPGFTRISMYPKLWQASGLDYRGLITRLIELALERHTDDQLLRSAVELH</sequence>
<organism evidence="24 25">
    <name type="scientific">Xanthomonas oryzae pv. oryzae (strain PXO99A)</name>
    <dbReference type="NCBI Taxonomy" id="360094"/>
    <lineage>
        <taxon>Bacteria</taxon>
        <taxon>Pseudomonadati</taxon>
        <taxon>Pseudomonadota</taxon>
        <taxon>Gammaproteobacteria</taxon>
        <taxon>Lysobacterales</taxon>
        <taxon>Lysobacteraceae</taxon>
        <taxon>Xanthomonas</taxon>
    </lineage>
</organism>
<dbReference type="InterPro" id="IPR005905">
    <property type="entry name" value="D_ala_D_ala"/>
</dbReference>
<dbReference type="eggNOG" id="COG1181">
    <property type="taxonomic scope" value="Bacteria"/>
</dbReference>
<evidence type="ECO:0000256" key="15">
    <source>
        <dbReference type="ARBA" id="ARBA00023316"/>
    </source>
</evidence>
<dbReference type="Gene3D" id="3.30.470.20">
    <property type="entry name" value="ATP-grasp fold, B domain"/>
    <property type="match status" value="1"/>
</dbReference>
<evidence type="ECO:0000256" key="9">
    <source>
        <dbReference type="ARBA" id="ARBA00022741"/>
    </source>
</evidence>
<keyword evidence="8 21" id="KW-0479">Metal-binding</keyword>
<dbReference type="FunFam" id="3.30.470.20:FF:000008">
    <property type="entry name" value="D-alanine--D-alanine ligase"/>
    <property type="match status" value="1"/>
</dbReference>
<feature type="binding site" evidence="20">
    <location>
        <position position="143"/>
    </location>
    <ligand>
        <name>ATP</name>
        <dbReference type="ChEBI" id="CHEBI:30616"/>
    </ligand>
</feature>
<evidence type="ECO:0000256" key="20">
    <source>
        <dbReference type="PIRSR" id="PIRSR039102-2"/>
    </source>
</evidence>
<dbReference type="InterPro" id="IPR011095">
    <property type="entry name" value="Dala_Dala_lig_C"/>
</dbReference>
<proteinExistence type="inferred from homology"/>
<dbReference type="NCBIfam" id="NF002378">
    <property type="entry name" value="PRK01372.1"/>
    <property type="match status" value="1"/>
</dbReference>
<keyword evidence="10 22" id="KW-0067">ATP-binding</keyword>
<comment type="pathway">
    <text evidence="17">Glycan biosynthesis.</text>
</comment>
<dbReference type="SUPFAM" id="SSF56059">
    <property type="entry name" value="Glutathione synthetase ATP-binding domain-like"/>
    <property type="match status" value="1"/>
</dbReference>
<evidence type="ECO:0000256" key="5">
    <source>
        <dbReference type="ARBA" id="ARBA00010871"/>
    </source>
</evidence>
<dbReference type="HAMAP" id="MF_00047">
    <property type="entry name" value="Dala_Dala_lig"/>
    <property type="match status" value="1"/>
</dbReference>
<comment type="catalytic activity">
    <reaction evidence="16 18">
        <text>2 D-alanine + ATP = D-alanyl-D-alanine + ADP + phosphate + H(+)</text>
        <dbReference type="Rhea" id="RHEA:11224"/>
        <dbReference type="ChEBI" id="CHEBI:15378"/>
        <dbReference type="ChEBI" id="CHEBI:30616"/>
        <dbReference type="ChEBI" id="CHEBI:43474"/>
        <dbReference type="ChEBI" id="CHEBI:57416"/>
        <dbReference type="ChEBI" id="CHEBI:57822"/>
        <dbReference type="ChEBI" id="CHEBI:456216"/>
        <dbReference type="EC" id="6.3.2.4"/>
    </reaction>
</comment>
<evidence type="ECO:0000256" key="7">
    <source>
        <dbReference type="ARBA" id="ARBA00022598"/>
    </source>
</evidence>
<evidence type="ECO:0000256" key="17">
    <source>
        <dbReference type="ARBA" id="ARBA00060592"/>
    </source>
</evidence>
<evidence type="ECO:0000256" key="10">
    <source>
        <dbReference type="ARBA" id="ARBA00022840"/>
    </source>
</evidence>
<dbReference type="Pfam" id="PF01820">
    <property type="entry name" value="Dala_Dala_lig_N"/>
    <property type="match status" value="1"/>
</dbReference>
<feature type="binding site" evidence="20">
    <location>
        <begin position="223"/>
        <end position="230"/>
    </location>
    <ligand>
        <name>ATP</name>
        <dbReference type="ChEBI" id="CHEBI:30616"/>
    </ligand>
</feature>
<dbReference type="Gene3D" id="3.30.1490.20">
    <property type="entry name" value="ATP-grasp fold, A domain"/>
    <property type="match status" value="1"/>
</dbReference>
<evidence type="ECO:0000313" key="25">
    <source>
        <dbReference type="Proteomes" id="UP000001740"/>
    </source>
</evidence>
<feature type="binding site" evidence="21">
    <location>
        <position position="319"/>
    </location>
    <ligand>
        <name>Mg(2+)</name>
        <dbReference type="ChEBI" id="CHEBI:18420"/>
        <label>2</label>
    </ligand>
</feature>
<dbReference type="GO" id="GO:0008360">
    <property type="term" value="P:regulation of cell shape"/>
    <property type="evidence" value="ECO:0007669"/>
    <property type="project" value="UniProtKB-KW"/>
</dbReference>
<feature type="domain" description="ATP-grasp" evidence="23">
    <location>
        <begin position="147"/>
        <end position="350"/>
    </location>
</feature>
<keyword evidence="11 21" id="KW-0460">Magnesium</keyword>
<dbReference type="AlphaFoldDB" id="A0A0K0GRC1"/>
<comment type="similarity">
    <text evidence="5 18">Belongs to the D-alanine--D-alanine ligase family.</text>
</comment>
<dbReference type="Proteomes" id="UP000001740">
    <property type="component" value="Chromosome"/>
</dbReference>
<evidence type="ECO:0000256" key="18">
    <source>
        <dbReference type="HAMAP-Rule" id="MF_00047"/>
    </source>
</evidence>
<accession>A0A0K0GRC1</accession>
<dbReference type="NCBIfam" id="TIGR01205">
    <property type="entry name" value="D_ala_D_alaTIGR"/>
    <property type="match status" value="1"/>
</dbReference>
<feature type="binding site" evidence="20">
    <location>
        <begin position="316"/>
        <end position="317"/>
    </location>
    <ligand>
        <name>ATP</name>
        <dbReference type="ChEBI" id="CHEBI:30616"/>
    </ligand>
</feature>
<dbReference type="GO" id="GO:0071555">
    <property type="term" value="P:cell wall organization"/>
    <property type="evidence" value="ECO:0007669"/>
    <property type="project" value="UniProtKB-KW"/>
</dbReference>
<evidence type="ECO:0000256" key="8">
    <source>
        <dbReference type="ARBA" id="ARBA00022723"/>
    </source>
</evidence>
<dbReference type="PANTHER" id="PTHR23132:SF25">
    <property type="entry name" value="D-ALANINE--D-ALANINE LIGASE A"/>
    <property type="match status" value="1"/>
</dbReference>
<evidence type="ECO:0000256" key="13">
    <source>
        <dbReference type="ARBA" id="ARBA00022984"/>
    </source>
</evidence>
<dbReference type="InterPro" id="IPR013815">
    <property type="entry name" value="ATP_grasp_subdomain_1"/>
</dbReference>
<feature type="binding site" evidence="20">
    <location>
        <begin position="185"/>
        <end position="187"/>
    </location>
    <ligand>
        <name>ATP</name>
        <dbReference type="ChEBI" id="CHEBI:30616"/>
    </ligand>
</feature>